<evidence type="ECO:0000313" key="2">
    <source>
        <dbReference type="EMBL" id="SKA13626.1"/>
    </source>
</evidence>
<dbReference type="AlphaFoldDB" id="A0A1T4RCT2"/>
<evidence type="ECO:0000256" key="1">
    <source>
        <dbReference type="SAM" id="MobiDB-lite"/>
    </source>
</evidence>
<protein>
    <submittedName>
        <fullName evidence="2">Uncharacterized protein</fullName>
    </submittedName>
</protein>
<feature type="compositionally biased region" description="Low complexity" evidence="1">
    <location>
        <begin position="524"/>
        <end position="535"/>
    </location>
</feature>
<evidence type="ECO:0000313" key="3">
    <source>
        <dbReference type="Proteomes" id="UP000190834"/>
    </source>
</evidence>
<dbReference type="Proteomes" id="UP000190834">
    <property type="component" value="Unassembled WGS sequence"/>
</dbReference>
<keyword evidence="3" id="KW-1185">Reference proteome</keyword>
<dbReference type="STRING" id="1123491.SAMN02745782_02543"/>
<dbReference type="PROSITE" id="PS51257">
    <property type="entry name" value="PROKAR_LIPOPROTEIN"/>
    <property type="match status" value="1"/>
</dbReference>
<dbReference type="EMBL" id="FUXB01000013">
    <property type="protein sequence ID" value="SKA13626.1"/>
    <property type="molecule type" value="Genomic_DNA"/>
</dbReference>
<dbReference type="GeneID" id="70584729"/>
<organism evidence="2 3">
    <name type="scientific">Vibrio cincinnatiensis DSM 19608</name>
    <dbReference type="NCBI Taxonomy" id="1123491"/>
    <lineage>
        <taxon>Bacteria</taxon>
        <taxon>Pseudomonadati</taxon>
        <taxon>Pseudomonadota</taxon>
        <taxon>Gammaproteobacteria</taxon>
        <taxon>Vibrionales</taxon>
        <taxon>Vibrionaceae</taxon>
        <taxon>Vibrio</taxon>
    </lineage>
</organism>
<feature type="region of interest" description="Disordered" evidence="1">
    <location>
        <begin position="520"/>
        <end position="541"/>
    </location>
</feature>
<gene>
    <name evidence="2" type="ORF">SAMN02745782_02543</name>
</gene>
<accession>A0A1T4RCT2</accession>
<dbReference type="RefSeq" id="WP_078926916.1">
    <property type="nucleotide sequence ID" value="NZ_FUXB01000013.1"/>
</dbReference>
<sequence>MNKSLLATAILTSIALSGCGGGSSGSSSTPESQSDVSGVVNKGLVRGGLVNVCLATGANINDESCPEDEILASTVTDESGQYSLSGLPQNRALLFVLTSNDDPDITTQMKCDFKACLDDGKALGEWIDVAADFKLISILSADTSSITAHMTSITDAIAKHTIRASRGSDEVDIDVINNSRSMIAQLFGVEAQKIMALGAVDLTDAEAIKTALDNNDLESVKMAALSAAFSDISPHLEEMFTQVDGLISGETEGAESVRRVLLGGSSDLLSAVKTQLDDESVEFTSVTQRIDAVKEEDATVTVAEATSDIQAAKDLVTQVRTVYDATQEEGNLRQGFIQLGNSLEPLPDLLQEEVSQAFETLTSALMSIAHLIDDELFEEEGEWEVVKEGNTYTIDTDTVKLTVLGSSDVVFDEQGTEESGAINDTAEIDLTITELWVKEGSVELSATEGQAQVLTFVGTESWENPPVDNGHDYSEEWHLAAEKLHFSLTDLTIEANDSHDTPFTLQGSVSFTANKPIIQGKHTSSSQHSEQQNQSEDFDEETFSARDLSFNINANLEYQEQKAGISLRVAIDNPNGLVYFRSMRQAWQWGDSFNYEYQQEEDIAQPGSSLDEVKPETADTFLRGSVLVTLDTEVNPENPQVAKVSLQAHRPAYDLVSLNGSITYNGKELTLKTQVNTEQDKPLAVELSNGAAIAFLREGTNGQVVGNIKVGNKQVASIDEPRNGAVVVRYTNGEFESLF</sequence>
<proteinExistence type="predicted"/>
<name>A0A1T4RCT2_VIBCI</name>
<reference evidence="3" key="1">
    <citation type="submission" date="2017-02" db="EMBL/GenBank/DDBJ databases">
        <authorList>
            <person name="Varghese N."/>
            <person name="Submissions S."/>
        </authorList>
    </citation>
    <scope>NUCLEOTIDE SEQUENCE [LARGE SCALE GENOMIC DNA]</scope>
    <source>
        <strain evidence="3">DSM 19608</strain>
    </source>
</reference>
<dbReference type="OrthoDB" id="5815709at2"/>